<name>A0A136IM10_9PEZI</name>
<dbReference type="STRING" id="196109.A0A136IM10"/>
<feature type="compositionally biased region" description="Acidic residues" evidence="1">
    <location>
        <begin position="84"/>
        <end position="94"/>
    </location>
</feature>
<protein>
    <submittedName>
        <fullName evidence="2">Uncharacterized protein</fullName>
    </submittedName>
</protein>
<feature type="region of interest" description="Disordered" evidence="1">
    <location>
        <begin position="1"/>
        <end position="20"/>
    </location>
</feature>
<feature type="compositionally biased region" description="Polar residues" evidence="1">
    <location>
        <begin position="63"/>
        <end position="83"/>
    </location>
</feature>
<sequence length="259" mass="27494">MSGDPNSNTRRGSVTTAAFTNLFHRSNSLSAGNGNGRESATSASARDQRRRLSVTTLGLGPAQNPTTTPFNVRRGSISTTSSDAIDENAVEEDEYAKNPPSAPFTRRLSFGAPAMLSGRQGSGSPNGRTVSSGNTRPSPPRGVSNTANPARSPSISQASNTTTARTTSDMLFGRSDAGYNWSEQLRSRAESSVSGARPTFASSFSSSPPRNVGQQERAKSVPDMPAPPQQAAAIRPKQPERARPDAMQERILKGDFYMD</sequence>
<dbReference type="EMBL" id="KQ964272">
    <property type="protein sequence ID" value="KXJ85992.1"/>
    <property type="molecule type" value="Genomic_DNA"/>
</dbReference>
<feature type="compositionally biased region" description="Polar residues" evidence="1">
    <location>
        <begin position="143"/>
        <end position="169"/>
    </location>
</feature>
<reference evidence="3" key="1">
    <citation type="submission" date="2016-02" db="EMBL/GenBank/DDBJ databases">
        <title>Draft genome sequence of Microdochium bolleyi, a fungal endophyte of beachgrass.</title>
        <authorList>
            <consortium name="DOE Joint Genome Institute"/>
            <person name="David A.S."/>
            <person name="May G."/>
            <person name="Haridas S."/>
            <person name="Lim J."/>
            <person name="Wang M."/>
            <person name="Labutti K."/>
            <person name="Lipzen A."/>
            <person name="Barry K."/>
            <person name="Grigoriev I.V."/>
        </authorList>
    </citation>
    <scope>NUCLEOTIDE SEQUENCE [LARGE SCALE GENOMIC DNA]</scope>
    <source>
        <strain evidence="3">J235TASD1</strain>
    </source>
</reference>
<dbReference type="OrthoDB" id="5384020at2759"/>
<proteinExistence type="predicted"/>
<dbReference type="InParanoid" id="A0A136IM10"/>
<feature type="compositionally biased region" description="Polar residues" evidence="1">
    <location>
        <begin position="25"/>
        <end position="45"/>
    </location>
</feature>
<feature type="compositionally biased region" description="Low complexity" evidence="1">
    <location>
        <begin position="196"/>
        <end position="210"/>
    </location>
</feature>
<feature type="region of interest" description="Disordered" evidence="1">
    <location>
        <begin position="25"/>
        <end position="173"/>
    </location>
</feature>
<feature type="compositionally biased region" description="Polar residues" evidence="1">
    <location>
        <begin position="122"/>
        <end position="136"/>
    </location>
</feature>
<organism evidence="2 3">
    <name type="scientific">Microdochium bolleyi</name>
    <dbReference type="NCBI Taxonomy" id="196109"/>
    <lineage>
        <taxon>Eukaryota</taxon>
        <taxon>Fungi</taxon>
        <taxon>Dikarya</taxon>
        <taxon>Ascomycota</taxon>
        <taxon>Pezizomycotina</taxon>
        <taxon>Sordariomycetes</taxon>
        <taxon>Xylariomycetidae</taxon>
        <taxon>Xylariales</taxon>
        <taxon>Microdochiaceae</taxon>
        <taxon>Microdochium</taxon>
    </lineage>
</organism>
<dbReference type="AlphaFoldDB" id="A0A136IM10"/>
<feature type="region of interest" description="Disordered" evidence="1">
    <location>
        <begin position="186"/>
        <end position="259"/>
    </location>
</feature>
<evidence type="ECO:0000313" key="3">
    <source>
        <dbReference type="Proteomes" id="UP000070501"/>
    </source>
</evidence>
<keyword evidence="3" id="KW-1185">Reference proteome</keyword>
<evidence type="ECO:0000313" key="2">
    <source>
        <dbReference type="EMBL" id="KXJ85992.1"/>
    </source>
</evidence>
<accession>A0A136IM10</accession>
<evidence type="ECO:0000256" key="1">
    <source>
        <dbReference type="SAM" id="MobiDB-lite"/>
    </source>
</evidence>
<dbReference type="Proteomes" id="UP000070501">
    <property type="component" value="Unassembled WGS sequence"/>
</dbReference>
<gene>
    <name evidence="2" type="ORF">Micbo1qcDRAFT_37959</name>
</gene>
<feature type="compositionally biased region" description="Basic and acidic residues" evidence="1">
    <location>
        <begin position="237"/>
        <end position="253"/>
    </location>
</feature>